<dbReference type="Gene3D" id="1.10.287.950">
    <property type="entry name" value="Methyl-accepting chemotaxis protein"/>
    <property type="match status" value="1"/>
</dbReference>
<dbReference type="SUPFAM" id="SSF58104">
    <property type="entry name" value="Methyl-accepting chemotaxis protein (MCP) signaling domain"/>
    <property type="match status" value="1"/>
</dbReference>
<dbReference type="SMART" id="SM00283">
    <property type="entry name" value="MA"/>
    <property type="match status" value="1"/>
</dbReference>
<dbReference type="GO" id="GO:0007165">
    <property type="term" value="P:signal transduction"/>
    <property type="evidence" value="ECO:0007669"/>
    <property type="project" value="UniProtKB-KW"/>
</dbReference>
<dbReference type="PROSITE" id="PS50111">
    <property type="entry name" value="CHEMOTAXIS_TRANSDUC_2"/>
    <property type="match status" value="1"/>
</dbReference>
<evidence type="ECO:0000256" key="2">
    <source>
        <dbReference type="PROSITE-ProRule" id="PRU00284"/>
    </source>
</evidence>
<evidence type="ECO:0000259" key="4">
    <source>
        <dbReference type="PROSITE" id="PS50111"/>
    </source>
</evidence>
<dbReference type="InterPro" id="IPR004089">
    <property type="entry name" value="MCPsignal_dom"/>
</dbReference>
<evidence type="ECO:0000313" key="6">
    <source>
        <dbReference type="Proteomes" id="UP001158066"/>
    </source>
</evidence>
<dbReference type="PANTHER" id="PTHR32089">
    <property type="entry name" value="METHYL-ACCEPTING CHEMOTAXIS PROTEIN MCPB"/>
    <property type="match status" value="1"/>
</dbReference>
<accession>A0AA45WYR6</accession>
<proteinExistence type="predicted"/>
<evidence type="ECO:0000256" key="1">
    <source>
        <dbReference type="ARBA" id="ARBA00023224"/>
    </source>
</evidence>
<feature type="coiled-coil region" evidence="3">
    <location>
        <begin position="215"/>
        <end position="270"/>
    </location>
</feature>
<dbReference type="EMBL" id="FXUF01000020">
    <property type="protein sequence ID" value="SMP70224.1"/>
    <property type="molecule type" value="Genomic_DNA"/>
</dbReference>
<dbReference type="Proteomes" id="UP001158066">
    <property type="component" value="Unassembled WGS sequence"/>
</dbReference>
<dbReference type="PANTHER" id="PTHR32089:SF112">
    <property type="entry name" value="LYSOZYME-LIKE PROTEIN-RELATED"/>
    <property type="match status" value="1"/>
</dbReference>
<evidence type="ECO:0000256" key="3">
    <source>
        <dbReference type="SAM" id="Coils"/>
    </source>
</evidence>
<reference evidence="5" key="1">
    <citation type="submission" date="2017-05" db="EMBL/GenBank/DDBJ databases">
        <authorList>
            <person name="Varghese N."/>
            <person name="Submissions S."/>
        </authorList>
    </citation>
    <scope>NUCLEOTIDE SEQUENCE</scope>
    <source>
        <strain evidence="5">Su22</strain>
    </source>
</reference>
<protein>
    <submittedName>
        <fullName evidence="5">Methyl-accepting chemotaxis protein (MCP) signalling domain-containing protein</fullName>
    </submittedName>
</protein>
<dbReference type="AlphaFoldDB" id="A0AA45WYR6"/>
<dbReference type="GO" id="GO:0016020">
    <property type="term" value="C:membrane"/>
    <property type="evidence" value="ECO:0007669"/>
    <property type="project" value="InterPro"/>
</dbReference>
<sequence>MKNSSQMMQAFLETAPYAKHLSMTDVAIAVCDREKYLGFFPGEALRFPVKAGDAIKKETVVSQSMQIGKPMSQRMGKELFGFPYIALATPVFEGAEVVGGVVYLVSTEHQERLLQMAETIATGIETLEESSGRMTTKADELLETGDTLEKMTQTALRQADTTEEITEMIKKISSQSNLLGLNASIEAARSGDSGKGFAVVADEIRKLAVSTNESVENIEKIMKDIREINRRIAEEVEQIRLTAKDQVASSAEVNEAIQSLDTIIRQLRQEAEQYA</sequence>
<keyword evidence="1 2" id="KW-0807">Transducer</keyword>
<evidence type="ECO:0000313" key="5">
    <source>
        <dbReference type="EMBL" id="SMP70224.1"/>
    </source>
</evidence>
<feature type="domain" description="Methyl-accepting transducer" evidence="4">
    <location>
        <begin position="111"/>
        <end position="275"/>
    </location>
</feature>
<comment type="caution">
    <text evidence="5">The sequence shown here is derived from an EMBL/GenBank/DDBJ whole genome shotgun (WGS) entry which is preliminary data.</text>
</comment>
<dbReference type="RefSeq" id="WP_283410718.1">
    <property type="nucleotide sequence ID" value="NZ_FXUF01000020.1"/>
</dbReference>
<keyword evidence="6" id="KW-1185">Reference proteome</keyword>
<gene>
    <name evidence="5" type="ORF">SAMN06296020_1205</name>
</gene>
<name>A0AA45WYR6_9CLOT</name>
<dbReference type="Pfam" id="PF00015">
    <property type="entry name" value="MCPsignal"/>
    <property type="match status" value="1"/>
</dbReference>
<organism evidence="5 6">
    <name type="scientific">Anoxynatronum buryatiense</name>
    <dbReference type="NCBI Taxonomy" id="489973"/>
    <lineage>
        <taxon>Bacteria</taxon>
        <taxon>Bacillati</taxon>
        <taxon>Bacillota</taxon>
        <taxon>Clostridia</taxon>
        <taxon>Eubacteriales</taxon>
        <taxon>Clostridiaceae</taxon>
        <taxon>Anoxynatronum</taxon>
    </lineage>
</organism>
<keyword evidence="3" id="KW-0175">Coiled coil</keyword>